<dbReference type="EMBL" id="BK015025">
    <property type="protein sequence ID" value="DAD87734.1"/>
    <property type="molecule type" value="Genomic_DNA"/>
</dbReference>
<protein>
    <submittedName>
        <fullName evidence="1">Uncharacterized protein</fullName>
    </submittedName>
</protein>
<organism evidence="1">
    <name type="scientific">Siphoviridae sp. ct8eQ1</name>
    <dbReference type="NCBI Taxonomy" id="2826171"/>
    <lineage>
        <taxon>Viruses</taxon>
        <taxon>Duplodnaviria</taxon>
        <taxon>Heunggongvirae</taxon>
        <taxon>Uroviricota</taxon>
        <taxon>Caudoviricetes</taxon>
    </lineage>
</organism>
<name>A0A8S5MZF6_9CAUD</name>
<sequence>MNFREVKEANKLINEIKMLDSLTMDAQNSVQYQTIEKQKERIRELQEMKQLKEIYG</sequence>
<accession>A0A8S5MZF6</accession>
<evidence type="ECO:0000313" key="1">
    <source>
        <dbReference type="EMBL" id="DAD87734.1"/>
    </source>
</evidence>
<proteinExistence type="predicted"/>
<reference evidence="1" key="1">
    <citation type="journal article" date="2021" name="Proc. Natl. Acad. Sci. U.S.A.">
        <title>A Catalog of Tens of Thousands of Viruses from Human Metagenomes Reveals Hidden Associations with Chronic Diseases.</title>
        <authorList>
            <person name="Tisza M.J."/>
            <person name="Buck C.B."/>
        </authorList>
    </citation>
    <scope>NUCLEOTIDE SEQUENCE</scope>
    <source>
        <strain evidence="1">Ct8eQ1</strain>
    </source>
</reference>